<comment type="subunit">
    <text evidence="2 4">Monomer.</text>
</comment>
<dbReference type="InterPro" id="IPR015797">
    <property type="entry name" value="NUDIX_hydrolase-like_dom_sf"/>
</dbReference>
<dbReference type="PANTHER" id="PTHR43736:SF1">
    <property type="entry name" value="DIHYDRONEOPTERIN TRIPHOSPHATE DIPHOSPHATASE"/>
    <property type="match status" value="1"/>
</dbReference>
<feature type="domain" description="Nudix hydrolase" evidence="5">
    <location>
        <begin position="6"/>
        <end position="137"/>
    </location>
</feature>
<dbReference type="EC" id="3.6.1.-" evidence="4"/>
<protein>
    <recommendedName>
        <fullName evidence="3 4">Phosphatase NudJ</fullName>
        <ecNumber evidence="4">3.6.1.-</ecNumber>
    </recommendedName>
</protein>
<keyword evidence="4 6" id="KW-0378">Hydrolase</keyword>
<dbReference type="GO" id="GO:0017110">
    <property type="term" value="F:nucleoside diphosphate phosphatase activity"/>
    <property type="evidence" value="ECO:0007669"/>
    <property type="project" value="InterPro"/>
</dbReference>
<dbReference type="GO" id="GO:0017111">
    <property type="term" value="F:ribonucleoside triphosphate phosphatase activity"/>
    <property type="evidence" value="ECO:0007669"/>
    <property type="project" value="InterPro"/>
</dbReference>
<evidence type="ECO:0000313" key="7">
    <source>
        <dbReference type="Proteomes" id="UP000244173"/>
    </source>
</evidence>
<organism evidence="6 7">
    <name type="scientific">Microvirgula aerodenitrificans</name>
    <dbReference type="NCBI Taxonomy" id="57480"/>
    <lineage>
        <taxon>Bacteria</taxon>
        <taxon>Pseudomonadati</taxon>
        <taxon>Pseudomonadota</taxon>
        <taxon>Betaproteobacteria</taxon>
        <taxon>Neisseriales</taxon>
        <taxon>Aquaspirillaceae</taxon>
        <taxon>Microvirgula</taxon>
    </lineage>
</organism>
<evidence type="ECO:0000256" key="4">
    <source>
        <dbReference type="RuleBase" id="RU364043"/>
    </source>
</evidence>
<dbReference type="Pfam" id="PF00293">
    <property type="entry name" value="NUDIX"/>
    <property type="match status" value="1"/>
</dbReference>
<dbReference type="GO" id="GO:0004787">
    <property type="term" value="F:thiamine diphosphate phosphatase activity"/>
    <property type="evidence" value="ECO:0007669"/>
    <property type="project" value="InterPro"/>
</dbReference>
<dbReference type="Proteomes" id="UP000244173">
    <property type="component" value="Chromosome"/>
</dbReference>
<dbReference type="RefSeq" id="WP_028498909.1">
    <property type="nucleotide sequence ID" value="NZ_CP028519.1"/>
</dbReference>
<evidence type="ECO:0000256" key="3">
    <source>
        <dbReference type="ARBA" id="ARBA00015552"/>
    </source>
</evidence>
<dbReference type="CDD" id="cd03675">
    <property type="entry name" value="NUDIX_Hydrolase"/>
    <property type="match status" value="1"/>
</dbReference>
<accession>A0A2S0PC26</accession>
<evidence type="ECO:0000256" key="1">
    <source>
        <dbReference type="ARBA" id="ARBA00007608"/>
    </source>
</evidence>
<gene>
    <name evidence="4" type="primary">nudJ</name>
    <name evidence="6" type="ORF">DAI18_13490</name>
</gene>
<dbReference type="STRING" id="1122240.GCA_000620105_01587"/>
<comment type="cofactor">
    <cofactor evidence="4">
        <name>Mg(2+)</name>
        <dbReference type="ChEBI" id="CHEBI:18420"/>
    </cofactor>
</comment>
<dbReference type="Gene3D" id="3.90.79.10">
    <property type="entry name" value="Nucleoside Triphosphate Pyrophosphohydrolase"/>
    <property type="match status" value="1"/>
</dbReference>
<comment type="similarity">
    <text evidence="1 4">Belongs to the Nudix hydrolase family. NudJ subfamily.</text>
</comment>
<sequence length="158" mass="17790">MAHQTQWKPNATVAAIVERDGRFLLVEEQTSAGLMLNQPAGHWEQGETLLAATRREAYEETGWHVEPTALVGIYAAPKRDEPELVYLRFAFVCTALDHDADAVLDDGIVRPLWLTAEEIAASVDRQRSSLVYRCVQDYLAGRRYPLDLLTHTGFPPDR</sequence>
<name>A0A2S0PC26_9NEIS</name>
<dbReference type="SUPFAM" id="SSF55811">
    <property type="entry name" value="Nudix"/>
    <property type="match status" value="1"/>
</dbReference>
<evidence type="ECO:0000259" key="5">
    <source>
        <dbReference type="PROSITE" id="PS51462"/>
    </source>
</evidence>
<proteinExistence type="inferred from homology"/>
<dbReference type="AlphaFoldDB" id="A0A2S0PC26"/>
<reference evidence="6 7" key="1">
    <citation type="submission" date="2018-04" db="EMBL/GenBank/DDBJ databases">
        <title>Denitrifier Microvirgula.</title>
        <authorList>
            <person name="Anderson E."/>
            <person name="Jang J."/>
            <person name="Ishii S."/>
        </authorList>
    </citation>
    <scope>NUCLEOTIDE SEQUENCE [LARGE SCALE GENOMIC DNA]</scope>
    <source>
        <strain evidence="6 7">BE2.4</strain>
    </source>
</reference>
<keyword evidence="4" id="KW-0460">Magnesium</keyword>
<dbReference type="InterPro" id="IPR000086">
    <property type="entry name" value="NUDIX_hydrolase_dom"/>
</dbReference>
<keyword evidence="7" id="KW-1185">Reference proteome</keyword>
<dbReference type="PANTHER" id="PTHR43736">
    <property type="entry name" value="ADP-RIBOSE PYROPHOSPHATASE"/>
    <property type="match status" value="1"/>
</dbReference>
<dbReference type="OrthoDB" id="8594221at2"/>
<evidence type="ECO:0000256" key="2">
    <source>
        <dbReference type="ARBA" id="ARBA00011245"/>
    </source>
</evidence>
<dbReference type="KEGG" id="maer:DAI18_13490"/>
<dbReference type="InterPro" id="IPR033713">
    <property type="entry name" value="NudJ"/>
</dbReference>
<dbReference type="PROSITE" id="PS51462">
    <property type="entry name" value="NUDIX"/>
    <property type="match status" value="1"/>
</dbReference>
<evidence type="ECO:0000313" key="6">
    <source>
        <dbReference type="EMBL" id="AVY94939.1"/>
    </source>
</evidence>
<dbReference type="EMBL" id="CP028519">
    <property type="protein sequence ID" value="AVY94939.1"/>
    <property type="molecule type" value="Genomic_DNA"/>
</dbReference>